<dbReference type="Pfam" id="PF00359">
    <property type="entry name" value="PTS_EIIA_2"/>
    <property type="match status" value="1"/>
</dbReference>
<dbReference type="SUPFAM" id="SSF55804">
    <property type="entry name" value="Phoshotransferase/anion transport protein"/>
    <property type="match status" value="1"/>
</dbReference>
<dbReference type="InterPro" id="IPR002178">
    <property type="entry name" value="PTS_EIIA_type-2_dom"/>
</dbReference>
<proteinExistence type="predicted"/>
<reference evidence="2 3" key="1">
    <citation type="journal article" date="2013" name="Genome Announc.">
        <title>Genome Sequence of the Extreme Obligate Alkaliphile Bacillus marmarensis Strain DSM 21297.</title>
        <authorList>
            <person name="Wernick D.G."/>
            <person name="Choi K.Y."/>
            <person name="Tat C.A."/>
            <person name="Lafontaine Rivera J.G."/>
            <person name="Liao J.C."/>
        </authorList>
    </citation>
    <scope>NUCLEOTIDE SEQUENCE [LARGE SCALE GENOMIC DNA]</scope>
    <source>
        <strain evidence="2 3">DSM 21297</strain>
    </source>
</reference>
<keyword evidence="3" id="KW-1185">Reference proteome</keyword>
<organism evidence="2 3">
    <name type="scientific">Alkalihalophilus marmarensis DSM 21297</name>
    <dbReference type="NCBI Taxonomy" id="1188261"/>
    <lineage>
        <taxon>Bacteria</taxon>
        <taxon>Bacillati</taxon>
        <taxon>Bacillota</taxon>
        <taxon>Bacilli</taxon>
        <taxon>Bacillales</taxon>
        <taxon>Bacillaceae</taxon>
        <taxon>Alkalihalophilus</taxon>
    </lineage>
</organism>
<dbReference type="RefSeq" id="WP_022626633.1">
    <property type="nucleotide sequence ID" value="NZ_ATAE01000003.1"/>
</dbReference>
<evidence type="ECO:0000259" key="1">
    <source>
        <dbReference type="PROSITE" id="PS51094"/>
    </source>
</evidence>
<dbReference type="PANTHER" id="PTHR47738:SF3">
    <property type="entry name" value="PHOSPHOTRANSFERASE SYSTEM MANNITOL_FRUCTOSE-SPECIFIC IIA DOMAIN CONTAINING PROTEIN"/>
    <property type="match status" value="1"/>
</dbReference>
<sequence length="159" mass="17851">MHFDETLILKDIEALSSEEAIRVMAGNLFEKGLVKESYIDAIVAREKNFATGLPTKGYSVAIPHTDKEHVNEKAISVGIMKEPVDFVIMGEEGETTPVKLVFMLAMNESHSQLELLQRLMQIFQDDSILNQIAHEESRTKVKDLLLNLLQVELKGGELN</sequence>
<dbReference type="Gene3D" id="3.40.930.10">
    <property type="entry name" value="Mannitol-specific EII, Chain A"/>
    <property type="match status" value="1"/>
</dbReference>
<dbReference type="InterPro" id="IPR016152">
    <property type="entry name" value="PTrfase/Anion_transptr"/>
</dbReference>
<dbReference type="EMBL" id="ATAE01000003">
    <property type="protein sequence ID" value="ERN55127.1"/>
    <property type="molecule type" value="Genomic_DNA"/>
</dbReference>
<comment type="caution">
    <text evidence="2">The sequence shown here is derived from an EMBL/GenBank/DDBJ whole genome shotgun (WGS) entry which is preliminary data.</text>
</comment>
<dbReference type="PANTHER" id="PTHR47738">
    <property type="entry name" value="PTS SYSTEM FRUCTOSE-LIKE EIIA COMPONENT-RELATED"/>
    <property type="match status" value="1"/>
</dbReference>
<gene>
    <name evidence="2" type="ORF">A33I_04070</name>
</gene>
<dbReference type="CDD" id="cd00211">
    <property type="entry name" value="PTS_IIA_fru"/>
    <property type="match status" value="1"/>
</dbReference>
<evidence type="ECO:0000313" key="3">
    <source>
        <dbReference type="Proteomes" id="UP000017170"/>
    </source>
</evidence>
<accession>U6SUQ9</accession>
<dbReference type="InterPro" id="IPR051541">
    <property type="entry name" value="PTS_SugarTrans_NitroReg"/>
</dbReference>
<dbReference type="AlphaFoldDB" id="U6SUQ9"/>
<feature type="domain" description="PTS EIIA type-2" evidence="1">
    <location>
        <begin position="1"/>
        <end position="148"/>
    </location>
</feature>
<protein>
    <recommendedName>
        <fullName evidence="1">PTS EIIA type-2 domain-containing protein</fullName>
    </recommendedName>
</protein>
<evidence type="ECO:0000313" key="2">
    <source>
        <dbReference type="EMBL" id="ERN55127.1"/>
    </source>
</evidence>
<dbReference type="PROSITE" id="PS51094">
    <property type="entry name" value="PTS_EIIA_TYPE_2"/>
    <property type="match status" value="1"/>
</dbReference>
<dbReference type="PATRIC" id="fig|1188261.3.peg.223"/>
<name>U6SUQ9_9BACI</name>
<dbReference type="Proteomes" id="UP000017170">
    <property type="component" value="Unassembled WGS sequence"/>
</dbReference>